<comment type="caution">
    <text evidence="2">The sequence shown here is derived from an EMBL/GenBank/DDBJ whole genome shotgun (WGS) entry which is preliminary data.</text>
</comment>
<dbReference type="AlphaFoldDB" id="A0A3A6Q7M2"/>
<evidence type="ECO:0000313" key="3">
    <source>
        <dbReference type="Proteomes" id="UP000276588"/>
    </source>
</evidence>
<dbReference type="RefSeq" id="WP_120102747.1">
    <property type="nucleotide sequence ID" value="NZ_QKNY01000010.1"/>
</dbReference>
<dbReference type="InterPro" id="IPR056911">
    <property type="entry name" value="Phage_Znf_bind_put"/>
</dbReference>
<evidence type="ECO:0000259" key="1">
    <source>
        <dbReference type="Pfam" id="PF24623"/>
    </source>
</evidence>
<evidence type="ECO:0000313" key="2">
    <source>
        <dbReference type="EMBL" id="RJX43103.1"/>
    </source>
</evidence>
<dbReference type="Proteomes" id="UP000276588">
    <property type="component" value="Unassembled WGS sequence"/>
</dbReference>
<organism evidence="2 3">
    <name type="scientific">Halonotius aquaticus</name>
    <dbReference type="NCBI Taxonomy" id="2216978"/>
    <lineage>
        <taxon>Archaea</taxon>
        <taxon>Methanobacteriati</taxon>
        <taxon>Methanobacteriota</taxon>
        <taxon>Stenosarchaea group</taxon>
        <taxon>Halobacteria</taxon>
        <taxon>Halobacteriales</taxon>
        <taxon>Haloferacaceae</taxon>
        <taxon>Halonotius</taxon>
    </lineage>
</organism>
<dbReference type="OrthoDB" id="319575at2157"/>
<keyword evidence="3" id="KW-1185">Reference proteome</keyword>
<accession>A0A3A6Q7M2</accession>
<dbReference type="EMBL" id="QKNY01000010">
    <property type="protein sequence ID" value="RJX43103.1"/>
    <property type="molecule type" value="Genomic_DNA"/>
</dbReference>
<reference evidence="2 3" key="1">
    <citation type="submission" date="2018-06" db="EMBL/GenBank/DDBJ databases">
        <title>Halonotius sp. F13-13 a new haloarchaeeon isolated from a solar saltern from Isla Cristina, Huelva, Spain.</title>
        <authorList>
            <person name="Duran-Viseras A."/>
            <person name="Sanchez-Porro C."/>
            <person name="Ventosa A."/>
        </authorList>
    </citation>
    <scope>NUCLEOTIDE SEQUENCE [LARGE SCALE GENOMIC DNA]</scope>
    <source>
        <strain evidence="2 3">F13-13</strain>
    </source>
</reference>
<gene>
    <name evidence="2" type="ORF">DM826_07295</name>
</gene>
<name>A0A3A6Q7M2_9EURY</name>
<feature type="domain" description="DNA-binding phage zinc finger" evidence="1">
    <location>
        <begin position="126"/>
        <end position="165"/>
    </location>
</feature>
<dbReference type="Pfam" id="PF24623">
    <property type="entry name" value="Phage_zn_bind_8"/>
    <property type="match status" value="1"/>
</dbReference>
<proteinExistence type="predicted"/>
<sequence length="186" mass="20771">MVEIVLEYECHVTGDNHAVPGPDVRIMRIGDGGFVVGCNCVEPLVDVDDEPHETVDHLVNIYANDPSPRQWLTLERAADGWYGTTMWESPEGFEGTNGSRRAEFRDRVADIVDEQDGRDLQPTEDELQARKIACPHCGATPGQKCERPSCHRIRKPHAERIEAAKMEGLIDCETATSTQTTVEKWA</sequence>
<protein>
    <recommendedName>
        <fullName evidence="1">DNA-binding phage zinc finger domain-containing protein</fullName>
    </recommendedName>
</protein>